<dbReference type="PANTHER" id="PTHR37530">
    <property type="entry name" value="OUTER MEMBRANE PROTEIN SLP"/>
    <property type="match status" value="1"/>
</dbReference>
<feature type="signal peptide" evidence="1">
    <location>
        <begin position="1"/>
        <end position="25"/>
    </location>
</feature>
<proteinExistence type="predicted"/>
<accession>A0ABV1RLZ4</accession>
<gene>
    <name evidence="2" type="ORF">ABS311_19000</name>
</gene>
<reference evidence="2 3" key="1">
    <citation type="submission" date="2024-06" db="EMBL/GenBank/DDBJ databases">
        <authorList>
            <person name="Chen R.Y."/>
        </authorList>
    </citation>
    <scope>NUCLEOTIDE SEQUENCE [LARGE SCALE GENOMIC DNA]</scope>
    <source>
        <strain evidence="2 3">D2</strain>
    </source>
</reference>
<dbReference type="RefSeq" id="WP_350402991.1">
    <property type="nucleotide sequence ID" value="NZ_JBELOE010000280.1"/>
</dbReference>
<feature type="chain" id="PRO_5046082285" evidence="1">
    <location>
        <begin position="26"/>
        <end position="202"/>
    </location>
</feature>
<dbReference type="Pfam" id="PF03843">
    <property type="entry name" value="Slp"/>
    <property type="match status" value="1"/>
</dbReference>
<evidence type="ECO:0000313" key="3">
    <source>
        <dbReference type="Proteomes" id="UP001467690"/>
    </source>
</evidence>
<dbReference type="NCBIfam" id="TIGR00752">
    <property type="entry name" value="slp"/>
    <property type="match status" value="1"/>
</dbReference>
<dbReference type="PIRSF" id="PIRSF004982">
    <property type="entry name" value="SlP"/>
    <property type="match status" value="1"/>
</dbReference>
<organism evidence="2 3">
    <name type="scientific">Catenovulum sediminis</name>
    <dbReference type="NCBI Taxonomy" id="1740262"/>
    <lineage>
        <taxon>Bacteria</taxon>
        <taxon>Pseudomonadati</taxon>
        <taxon>Pseudomonadota</taxon>
        <taxon>Gammaproteobacteria</taxon>
        <taxon>Alteromonadales</taxon>
        <taxon>Alteromonadaceae</taxon>
        <taxon>Catenovulum</taxon>
    </lineage>
</organism>
<name>A0ABV1RLZ4_9ALTE</name>
<evidence type="ECO:0000313" key="2">
    <source>
        <dbReference type="EMBL" id="MER2493967.1"/>
    </source>
</evidence>
<sequence>MQSICNLWRTLTVLPLLCLSACSMVPDKLRVPDGTQLINYTEVSQAPENYLGQQARWGGVIVSVNNLETKTLLEVVHFETYSSTKPKPKDDSAGRFRVYVNRFLEPGIYTEGRLVSALGQIAPAETGKVDKHTIVYPVLQNAEIHLWPEQDKEFKHDYWRDPFWPYSSRWYWSRYHYLQPYYIPLDKKQRNRKKRKKAPMVQ</sequence>
<evidence type="ECO:0000256" key="1">
    <source>
        <dbReference type="SAM" id="SignalP"/>
    </source>
</evidence>
<dbReference type="EMBL" id="JBELOE010000280">
    <property type="protein sequence ID" value="MER2493967.1"/>
    <property type="molecule type" value="Genomic_DNA"/>
</dbReference>
<keyword evidence="3" id="KW-1185">Reference proteome</keyword>
<keyword evidence="2" id="KW-0449">Lipoprotein</keyword>
<keyword evidence="1" id="KW-0732">Signal</keyword>
<protein>
    <submittedName>
        <fullName evidence="2">Slp family lipoprotein</fullName>
    </submittedName>
</protein>
<dbReference type="Proteomes" id="UP001467690">
    <property type="component" value="Unassembled WGS sequence"/>
</dbReference>
<dbReference type="PANTHER" id="PTHR37530:SF1">
    <property type="entry name" value="OUTER MEMBRANE PROTEIN SLP"/>
    <property type="match status" value="1"/>
</dbReference>
<dbReference type="InterPro" id="IPR004658">
    <property type="entry name" value="OMP_Slp"/>
</dbReference>
<comment type="caution">
    <text evidence="2">The sequence shown here is derived from an EMBL/GenBank/DDBJ whole genome shotgun (WGS) entry which is preliminary data.</text>
</comment>